<organism evidence="6 7">
    <name type="scientific">Erysiphe neolycopersici</name>
    <dbReference type="NCBI Taxonomy" id="212602"/>
    <lineage>
        <taxon>Eukaryota</taxon>
        <taxon>Fungi</taxon>
        <taxon>Dikarya</taxon>
        <taxon>Ascomycota</taxon>
        <taxon>Pezizomycotina</taxon>
        <taxon>Leotiomycetes</taxon>
        <taxon>Erysiphales</taxon>
        <taxon>Erysiphaceae</taxon>
        <taxon>Erysiphe</taxon>
    </lineage>
</organism>
<protein>
    <submittedName>
        <fullName evidence="6">Guanine nucleotide exchange factor LTE1</fullName>
    </submittedName>
</protein>
<proteinExistence type="predicted"/>
<dbReference type="OrthoDB" id="10254377at2759"/>
<dbReference type="EMBL" id="MCFK01009057">
    <property type="protein sequence ID" value="RKF55331.1"/>
    <property type="molecule type" value="Genomic_DNA"/>
</dbReference>
<dbReference type="SUPFAM" id="SSF48366">
    <property type="entry name" value="Ras GEF"/>
    <property type="match status" value="1"/>
</dbReference>
<feature type="compositionally biased region" description="Polar residues" evidence="3">
    <location>
        <begin position="608"/>
        <end position="621"/>
    </location>
</feature>
<sequence length="1692" mass="190501">MTGLESSAPTSHSISGPLAEGLKQTYQNHALINGQRVKHGFNPTANNVGTFHNIGDALCPRAKYSVAKYQSNELLSGKFRKHAQIRNLGLNLGHTITKVNNVDQILLRASSLREGRSFTVSNVGNKGKIYLRPVIRPTNERYLLPPRPRLSISSLDLLSSSNPPEIPEHSSCSTFMPKNHAHRNETALQLTQDISPHVQPDPFCNTNANHAEDKDNERLFSSIENASTLCNPQNPRTSQISSPLKGLGSSNISFIDSAILNQKSSRRHSDTVLESCIQTPTEPNHSNNQTIEPKNILRKSVIIPETFDALTLKPLCNHPSIVQYMVDGKISAATPARLVAEITSPTLVDYGLLSDFFLTFRSFINTADLMHMLIARLEWSLLRIDSIGTIVSVRTFVAIRHWILNYFLDDFLEDRELRKLFCHLVNDFVNQIFPYPYQFKVPLKILRELKRCWRRVCALHWAGLETDGDEEILSPIGPGGFDSQELFCPEYTSIKKNQNEREQKYKICNQSSLQNLKMISESRRILTEPLRIEITRSLSPLTDASNSMKPTMPKIIASKQRTRSQKNLFKTIGVGSHRLPHVQSKCSLFERGRSMVKLPSKSNKKCAQDQQQISGNKNSNTLDHKHTQRELNQNKKFSLANSTSDSIGRCGFLSFKRQPMDIMSPVSSIKAPILVNDSVHCFNILEPQKNLVANSGPSIKKLIKNVRRAFSNSNIQTFDPLHPQKYFPLLSSRSLGTTFSQASDIDLSKDLAESLSSDSSNRIDTLSLGAAIELENVGKNINDKSTWLWNESHLSKDEDNHNDHKLPTTQAETIVQPTHGVHDGEILSRATTVSKSILNNDSSTSKSFVLSGFSYYPSVDAFATAYMRPSSGPTTHITPSDRFPDIYGHEIASEKPEKVNKSFSCEETPSLVVDSCSSTEEEKLSCYNNKFEESGQAPTRHSSEMHRSNQFCAFYNSSFTRWISERSSGASTFSEANFEGNRHPSNPTSIPLCLRPLRRRPGGYLRTADNLNNASQFSFERPKSASSYPTVSTSRSSQKSYLPLGVTSSIFDKSEKEDQISSRQTPENYSRKYSSIFGSQLNLHSSFEKKVQLLAQLPDDIDEGTAESALLKLEGKFEKVQTNPVDTVESFSALQNQDGPSIFDTCSISSAPEGRELWKKRNYALEPPLKAPFSFHACQPMFNQKESCEEPENYELPENSGNSSQSANFSNKNPDKHIQPFKYDQSKYIENTPPRSLSNRYSLQYPINGSQFVASSPQVSELSFNTSLRPTIKRTKIFSAKEQTPYDKRCKDTFFNVESDVESEFFLKSPNASLYRLNYMDKRVTPNTSNLFLPIQANTAMGELQDSLSPSSIPFMNISQGIKIPSEIGNDKEKLCYDSNKAAVLEPSASGAEMPACLNEKERNYRGASITMNPLGLHQISHSQKTVNSSHLPFILAFDSDTLAQQFTLVEKDSLSQIGWRELVEMKWNNSHHEVVSWVSYLKSKKSTNGTQTFLTRFNLMIKWVISECVLTHDLTERVSCLIKFIHIADKCRKYRNFATMTQITIALTSQDIVYLANTWIHVPTVEIQTLQELAALVFSSQSNHNLRTEMENPDIVQGCIPYIQIYTRELLKNCNLPLRISNSSNSEPLINFQKCRTNAVVIKSVLKLLEASQKYQFSLIRPIYERCYWIAALSDEQILGHKKLIQDSNPT</sequence>
<keyword evidence="1 2" id="KW-0344">Guanine-nucleotide releasing factor</keyword>
<dbReference type="Pfam" id="PF00617">
    <property type="entry name" value="RasGEF"/>
    <property type="match status" value="1"/>
</dbReference>
<evidence type="ECO:0000313" key="7">
    <source>
        <dbReference type="Proteomes" id="UP000286134"/>
    </source>
</evidence>
<feature type="domain" description="Ras-GEF" evidence="4">
    <location>
        <begin position="1439"/>
        <end position="1683"/>
    </location>
</feature>
<dbReference type="InterPro" id="IPR008937">
    <property type="entry name" value="Ras-like_GEF"/>
</dbReference>
<dbReference type="Proteomes" id="UP000286134">
    <property type="component" value="Unassembled WGS sequence"/>
</dbReference>
<evidence type="ECO:0000259" key="5">
    <source>
        <dbReference type="PROSITE" id="PS50212"/>
    </source>
</evidence>
<dbReference type="InterPro" id="IPR023578">
    <property type="entry name" value="Ras_GEF_dom_sf"/>
</dbReference>
<dbReference type="PROSITE" id="PS50009">
    <property type="entry name" value="RASGEF_CAT"/>
    <property type="match status" value="1"/>
</dbReference>
<dbReference type="PANTHER" id="PTHR23113">
    <property type="entry name" value="GUANINE NUCLEOTIDE EXCHANGE FACTOR"/>
    <property type="match status" value="1"/>
</dbReference>
<evidence type="ECO:0000256" key="2">
    <source>
        <dbReference type="PROSITE-ProRule" id="PRU00168"/>
    </source>
</evidence>
<dbReference type="PROSITE" id="PS50212">
    <property type="entry name" value="RASGEF_NTER"/>
    <property type="match status" value="1"/>
</dbReference>
<dbReference type="GO" id="GO:0005085">
    <property type="term" value="F:guanyl-nucleotide exchange factor activity"/>
    <property type="evidence" value="ECO:0007669"/>
    <property type="project" value="UniProtKB-KW"/>
</dbReference>
<dbReference type="PANTHER" id="PTHR23113:SF363">
    <property type="entry name" value="PROTEIN SON OF SEVENLESS"/>
    <property type="match status" value="1"/>
</dbReference>
<dbReference type="GO" id="GO:0007265">
    <property type="term" value="P:Ras protein signal transduction"/>
    <property type="evidence" value="ECO:0007669"/>
    <property type="project" value="TreeGrafter"/>
</dbReference>
<evidence type="ECO:0000259" key="4">
    <source>
        <dbReference type="PROSITE" id="PS50009"/>
    </source>
</evidence>
<feature type="region of interest" description="Disordered" evidence="3">
    <location>
        <begin position="1186"/>
        <end position="1216"/>
    </location>
</feature>
<dbReference type="GO" id="GO:0005886">
    <property type="term" value="C:plasma membrane"/>
    <property type="evidence" value="ECO:0007669"/>
    <property type="project" value="TreeGrafter"/>
</dbReference>
<accession>A0A420HD18</accession>
<feature type="compositionally biased region" description="Polar residues" evidence="3">
    <location>
        <begin position="1199"/>
        <end position="1212"/>
    </location>
</feature>
<dbReference type="SMART" id="SM00229">
    <property type="entry name" value="RasGEFN"/>
    <property type="match status" value="1"/>
</dbReference>
<evidence type="ECO:0000256" key="1">
    <source>
        <dbReference type="ARBA" id="ARBA00022658"/>
    </source>
</evidence>
<feature type="region of interest" description="Disordered" evidence="3">
    <location>
        <begin position="599"/>
        <end position="624"/>
    </location>
</feature>
<dbReference type="Gene3D" id="1.20.870.10">
    <property type="entry name" value="Son of sevenless (SoS) protein Chain: S domain 1"/>
    <property type="match status" value="1"/>
</dbReference>
<dbReference type="STRING" id="212602.A0A420HD18"/>
<dbReference type="Pfam" id="PF00618">
    <property type="entry name" value="RasGEF_N"/>
    <property type="match status" value="1"/>
</dbReference>
<reference evidence="6 7" key="1">
    <citation type="journal article" date="2018" name="BMC Genomics">
        <title>Comparative genome analyses reveal sequence features reflecting distinct modes of host-adaptation between dicot and monocot powdery mildew.</title>
        <authorList>
            <person name="Wu Y."/>
            <person name="Ma X."/>
            <person name="Pan Z."/>
            <person name="Kale S.D."/>
            <person name="Song Y."/>
            <person name="King H."/>
            <person name="Zhang Q."/>
            <person name="Presley C."/>
            <person name="Deng X."/>
            <person name="Wei C.I."/>
            <person name="Xiao S."/>
        </authorList>
    </citation>
    <scope>NUCLEOTIDE SEQUENCE [LARGE SCALE GENOMIC DNA]</scope>
    <source>
        <strain evidence="6">UMSG2</strain>
    </source>
</reference>
<keyword evidence="7" id="KW-1185">Reference proteome</keyword>
<feature type="domain" description="N-terminal Ras-GEF" evidence="5">
    <location>
        <begin position="326"/>
        <end position="450"/>
    </location>
</feature>
<dbReference type="Gene3D" id="1.10.840.10">
    <property type="entry name" value="Ras guanine-nucleotide exchange factors catalytic domain"/>
    <property type="match status" value="1"/>
</dbReference>
<dbReference type="InterPro" id="IPR036964">
    <property type="entry name" value="RASGEF_cat_dom_sf"/>
</dbReference>
<comment type="caution">
    <text evidence="6">The sequence shown here is derived from an EMBL/GenBank/DDBJ whole genome shotgun (WGS) entry which is preliminary data.</text>
</comment>
<name>A0A420HD18_9PEZI</name>
<evidence type="ECO:0000256" key="3">
    <source>
        <dbReference type="SAM" id="MobiDB-lite"/>
    </source>
</evidence>
<gene>
    <name evidence="6" type="ORF">OnM2_090025</name>
</gene>
<evidence type="ECO:0000313" key="6">
    <source>
        <dbReference type="EMBL" id="RKF55331.1"/>
    </source>
</evidence>
<dbReference type="InterPro" id="IPR001895">
    <property type="entry name" value="RASGEF_cat_dom"/>
</dbReference>
<dbReference type="CDD" id="cd06224">
    <property type="entry name" value="REM"/>
    <property type="match status" value="1"/>
</dbReference>
<dbReference type="SMART" id="SM00147">
    <property type="entry name" value="RasGEF"/>
    <property type="match status" value="1"/>
</dbReference>
<dbReference type="InterPro" id="IPR000651">
    <property type="entry name" value="Ras-like_Gua-exchang_fac_N"/>
</dbReference>